<accession>A0ABR4LVF6</accession>
<organism evidence="3 4">
    <name type="scientific">Aspergillus lucknowensis</name>
    <dbReference type="NCBI Taxonomy" id="176173"/>
    <lineage>
        <taxon>Eukaryota</taxon>
        <taxon>Fungi</taxon>
        <taxon>Dikarya</taxon>
        <taxon>Ascomycota</taxon>
        <taxon>Pezizomycotina</taxon>
        <taxon>Eurotiomycetes</taxon>
        <taxon>Eurotiomycetidae</taxon>
        <taxon>Eurotiales</taxon>
        <taxon>Aspergillaceae</taxon>
        <taxon>Aspergillus</taxon>
        <taxon>Aspergillus subgen. Nidulantes</taxon>
    </lineage>
</organism>
<comment type="caution">
    <text evidence="3">The sequence shown here is derived from an EMBL/GenBank/DDBJ whole genome shotgun (WGS) entry which is preliminary data.</text>
</comment>
<keyword evidence="4" id="KW-1185">Reference proteome</keyword>
<gene>
    <name evidence="3" type="ORF">BJX67DRAFT_62992</name>
</gene>
<dbReference type="GeneID" id="98150336"/>
<feature type="region of interest" description="Disordered" evidence="2">
    <location>
        <begin position="1"/>
        <end position="48"/>
    </location>
</feature>
<feature type="compositionally biased region" description="Polar residues" evidence="2">
    <location>
        <begin position="1"/>
        <end position="12"/>
    </location>
</feature>
<evidence type="ECO:0000256" key="1">
    <source>
        <dbReference type="SAM" id="Coils"/>
    </source>
</evidence>
<evidence type="ECO:0000313" key="4">
    <source>
        <dbReference type="Proteomes" id="UP001610432"/>
    </source>
</evidence>
<dbReference type="Proteomes" id="UP001610432">
    <property type="component" value="Unassembled WGS sequence"/>
</dbReference>
<evidence type="ECO:0008006" key="5">
    <source>
        <dbReference type="Google" id="ProtNLM"/>
    </source>
</evidence>
<evidence type="ECO:0000313" key="3">
    <source>
        <dbReference type="EMBL" id="KAL2868169.1"/>
    </source>
</evidence>
<dbReference type="EMBL" id="JBFXLQ010000015">
    <property type="protein sequence ID" value="KAL2868169.1"/>
    <property type="molecule type" value="Genomic_DNA"/>
</dbReference>
<feature type="coiled-coil region" evidence="1">
    <location>
        <begin position="246"/>
        <end position="277"/>
    </location>
</feature>
<keyword evidence="1" id="KW-0175">Coiled coil</keyword>
<dbReference type="RefSeq" id="XP_070887148.1">
    <property type="nucleotide sequence ID" value="XM_071035264.1"/>
</dbReference>
<proteinExistence type="predicted"/>
<name>A0ABR4LVF6_9EURO</name>
<reference evidence="3 4" key="1">
    <citation type="submission" date="2024-07" db="EMBL/GenBank/DDBJ databases">
        <title>Section-level genome sequencing and comparative genomics of Aspergillus sections Usti and Cavernicolus.</title>
        <authorList>
            <consortium name="Lawrence Berkeley National Laboratory"/>
            <person name="Nybo J.L."/>
            <person name="Vesth T.C."/>
            <person name="Theobald S."/>
            <person name="Frisvad J.C."/>
            <person name="Larsen T.O."/>
            <person name="Kjaerboelling I."/>
            <person name="Rothschild-Mancinelli K."/>
            <person name="Lyhne E.K."/>
            <person name="Kogle M.E."/>
            <person name="Barry K."/>
            <person name="Clum A."/>
            <person name="Na H."/>
            <person name="Ledsgaard L."/>
            <person name="Lin J."/>
            <person name="Lipzen A."/>
            <person name="Kuo A."/>
            <person name="Riley R."/>
            <person name="Mondo S."/>
            <person name="Labutti K."/>
            <person name="Haridas S."/>
            <person name="Pangalinan J."/>
            <person name="Salamov A.A."/>
            <person name="Simmons B.A."/>
            <person name="Magnuson J.K."/>
            <person name="Chen J."/>
            <person name="Drula E."/>
            <person name="Henrissat B."/>
            <person name="Wiebenga A."/>
            <person name="Lubbers R.J."/>
            <person name="Gomes A.C."/>
            <person name="Macurrencykelacurrency M.R."/>
            <person name="Stajich J."/>
            <person name="Grigoriev I.V."/>
            <person name="Mortensen U.H."/>
            <person name="De Vries R.P."/>
            <person name="Baker S.E."/>
            <person name="Andersen M.R."/>
        </authorList>
    </citation>
    <scope>NUCLEOTIDE SEQUENCE [LARGE SCALE GENOMIC DNA]</scope>
    <source>
        <strain evidence="3 4">CBS 449.75</strain>
    </source>
</reference>
<protein>
    <recommendedName>
        <fullName evidence="5">Mediator of RNA polymerase II transcription subunit 7</fullName>
    </recommendedName>
</protein>
<evidence type="ECO:0000256" key="2">
    <source>
        <dbReference type="SAM" id="MobiDB-lite"/>
    </source>
</evidence>
<sequence length="294" mass="32501">MVNQFSTGNSLPSFAETKGEYEEPSSIPWALDLPEADSHGTQDPDESLSLVSGAPELPQMDPMNLMSLSRTFHILSVPEDGDDLETTATKMRGLGEVVKMDYSLAMWTGLELAPETPRDAESLAKELMGPNERWMYDEWKAGAGTTPDGGNERQIRLPEFNWDENVAPVPGGAQSLKKFTQRAAAMDIVFGHQGATPENAAWLTFNMVDFLPLVKAVTKVSNMERHSRQHGSTRLQGLSDVEAAELETARRIVAAADRNLNREMERFRKLKKSLNESIAIIKARVQSLDAKKGN</sequence>